<protein>
    <submittedName>
        <fullName evidence="1">Uncharacterized protein</fullName>
    </submittedName>
</protein>
<accession>A0A1F6NV56</accession>
<reference evidence="1 2" key="1">
    <citation type="journal article" date="2016" name="Nat. Commun.">
        <title>Thousands of microbial genomes shed light on interconnected biogeochemical processes in an aquifer system.</title>
        <authorList>
            <person name="Anantharaman K."/>
            <person name="Brown C.T."/>
            <person name="Hug L.A."/>
            <person name="Sharon I."/>
            <person name="Castelle C.J."/>
            <person name="Probst A.J."/>
            <person name="Thomas B.C."/>
            <person name="Singh A."/>
            <person name="Wilkins M.J."/>
            <person name="Karaoz U."/>
            <person name="Brodie E.L."/>
            <person name="Williams K.H."/>
            <person name="Hubbard S.S."/>
            <person name="Banfield J.F."/>
        </authorList>
    </citation>
    <scope>NUCLEOTIDE SEQUENCE [LARGE SCALE GENOMIC DNA]</scope>
</reference>
<comment type="caution">
    <text evidence="1">The sequence shown here is derived from an EMBL/GenBank/DDBJ whole genome shotgun (WGS) entry which is preliminary data.</text>
</comment>
<dbReference type="EMBL" id="MFQZ01000009">
    <property type="protein sequence ID" value="OGH87826.1"/>
    <property type="molecule type" value="Genomic_DNA"/>
</dbReference>
<evidence type="ECO:0000313" key="1">
    <source>
        <dbReference type="EMBL" id="OGH87826.1"/>
    </source>
</evidence>
<proteinExistence type="predicted"/>
<evidence type="ECO:0000313" key="2">
    <source>
        <dbReference type="Proteomes" id="UP000177907"/>
    </source>
</evidence>
<dbReference type="Proteomes" id="UP000177907">
    <property type="component" value="Unassembled WGS sequence"/>
</dbReference>
<sequence>MTVIKPDDLRIHAKLPDLDGLRVFVNKEVLYDDLVKKSIDDGFMTVEELVIGRWVYKYLDLHEPKNDKDVDSEEQYEIWLLKLPEACLAATQQFGILEQEVKELFEKSLEIRNRNIPRKPSED</sequence>
<organism evidence="1 2">
    <name type="scientific">Candidatus Magasanikbacteria bacterium RIFOXYC2_FULL_42_28</name>
    <dbReference type="NCBI Taxonomy" id="1798704"/>
    <lineage>
        <taxon>Bacteria</taxon>
        <taxon>Candidatus Magasanikiibacteriota</taxon>
    </lineage>
</organism>
<dbReference type="STRING" id="1798704.A3J93_05345"/>
<gene>
    <name evidence="1" type="ORF">A3J93_05345</name>
</gene>
<dbReference type="AlphaFoldDB" id="A0A1F6NV56"/>
<name>A0A1F6NV56_9BACT</name>